<dbReference type="AlphaFoldDB" id="A0AAD1RVK8"/>
<accession>A0AAD1RVK8</accession>
<gene>
    <name evidence="3" type="ORF">PECUL_23A001661</name>
</gene>
<feature type="compositionally biased region" description="Basic and acidic residues" evidence="2">
    <location>
        <begin position="39"/>
        <end position="49"/>
    </location>
</feature>
<evidence type="ECO:0000313" key="4">
    <source>
        <dbReference type="Proteomes" id="UP001295444"/>
    </source>
</evidence>
<feature type="compositionally biased region" description="Basic residues" evidence="2">
    <location>
        <begin position="131"/>
        <end position="143"/>
    </location>
</feature>
<keyword evidence="4" id="KW-1185">Reference proteome</keyword>
<dbReference type="Proteomes" id="UP001295444">
    <property type="component" value="Chromosome 04"/>
</dbReference>
<organism evidence="3 4">
    <name type="scientific">Pelobates cultripes</name>
    <name type="common">Western spadefoot toad</name>
    <dbReference type="NCBI Taxonomy" id="61616"/>
    <lineage>
        <taxon>Eukaryota</taxon>
        <taxon>Metazoa</taxon>
        <taxon>Chordata</taxon>
        <taxon>Craniata</taxon>
        <taxon>Vertebrata</taxon>
        <taxon>Euteleostomi</taxon>
        <taxon>Amphibia</taxon>
        <taxon>Batrachia</taxon>
        <taxon>Anura</taxon>
        <taxon>Pelobatoidea</taxon>
        <taxon>Pelobatidae</taxon>
        <taxon>Pelobates</taxon>
    </lineage>
</organism>
<feature type="region of interest" description="Disordered" evidence="2">
    <location>
        <begin position="16"/>
        <end position="181"/>
    </location>
</feature>
<evidence type="ECO:0000256" key="1">
    <source>
        <dbReference type="ARBA" id="ARBA00009569"/>
    </source>
</evidence>
<feature type="compositionally biased region" description="Basic residues" evidence="2">
    <location>
        <begin position="90"/>
        <end position="101"/>
    </location>
</feature>
<feature type="compositionally biased region" description="Basic and acidic residues" evidence="2">
    <location>
        <begin position="59"/>
        <end position="80"/>
    </location>
</feature>
<dbReference type="PANTHER" id="PTHR31911">
    <property type="entry name" value="PROTEIN FAM133"/>
    <property type="match status" value="1"/>
</dbReference>
<evidence type="ECO:0008006" key="5">
    <source>
        <dbReference type="Google" id="ProtNLM"/>
    </source>
</evidence>
<sequence>MGKRDNRVAYMNPIAMARARGPSSSGGPTIQDYLSRPRPTWEEVKEQLEKKKKGSRALAEFEEKMNESWRKELEKHREKMISGNENPSKKKEKKKKEKKKSGGFSSSSSPSSSSSDSSCSSDESDNESKKKQAKRKKKKKYSSRKTSDSSSDMDSDSKDSLKKKKSKDDPDRDKKMVVGVQ</sequence>
<protein>
    <recommendedName>
        <fullName evidence="5">Family with sequence similarity 133 member B</fullName>
    </recommendedName>
</protein>
<dbReference type="InterPro" id="IPR026766">
    <property type="entry name" value="Fam133"/>
</dbReference>
<proteinExistence type="inferred from homology"/>
<evidence type="ECO:0000256" key="2">
    <source>
        <dbReference type="SAM" id="MobiDB-lite"/>
    </source>
</evidence>
<name>A0AAD1RVK8_PELCU</name>
<dbReference type="EMBL" id="OW240915">
    <property type="protein sequence ID" value="CAH2282082.1"/>
    <property type="molecule type" value="Genomic_DNA"/>
</dbReference>
<comment type="similarity">
    <text evidence="1">Belongs to the FAM133 family.</text>
</comment>
<feature type="compositionally biased region" description="Low complexity" evidence="2">
    <location>
        <begin position="102"/>
        <end position="121"/>
    </location>
</feature>
<evidence type="ECO:0000313" key="3">
    <source>
        <dbReference type="EMBL" id="CAH2282082.1"/>
    </source>
</evidence>
<reference evidence="3" key="1">
    <citation type="submission" date="2022-03" db="EMBL/GenBank/DDBJ databases">
        <authorList>
            <person name="Alioto T."/>
            <person name="Alioto T."/>
            <person name="Gomez Garrido J."/>
        </authorList>
    </citation>
    <scope>NUCLEOTIDE SEQUENCE</scope>
</reference>
<feature type="compositionally biased region" description="Basic and acidic residues" evidence="2">
    <location>
        <begin position="155"/>
        <end position="181"/>
    </location>
</feature>
<dbReference type="PANTHER" id="PTHR31911:SF1">
    <property type="entry name" value="FAMILY WITH SEQUENCE SIMILARITY 133 MEMBER B-RELATED"/>
    <property type="match status" value="1"/>
</dbReference>